<dbReference type="OrthoDB" id="193769at2157"/>
<accession>A0A1H9A1V0</accession>
<organism evidence="2 3">
    <name type="scientific">Natrinema salaciae</name>
    <dbReference type="NCBI Taxonomy" id="1186196"/>
    <lineage>
        <taxon>Archaea</taxon>
        <taxon>Methanobacteriati</taxon>
        <taxon>Methanobacteriota</taxon>
        <taxon>Stenosarchaea group</taxon>
        <taxon>Halobacteria</taxon>
        <taxon>Halobacteriales</taxon>
        <taxon>Natrialbaceae</taxon>
        <taxon>Natrinema</taxon>
    </lineage>
</organism>
<sequence length="71" mass="6985">MSGGNEGGRDGDGSDRDGGVTSVTVEPAPVPACPRCGEPVAFVVVTAPESGTVEPCGCGMPPDLLEQVRGG</sequence>
<gene>
    <name evidence="2" type="ORF">SAMN04489841_0322</name>
</gene>
<dbReference type="EMBL" id="FOFD01000001">
    <property type="protein sequence ID" value="SEP70457.1"/>
    <property type="molecule type" value="Genomic_DNA"/>
</dbReference>
<evidence type="ECO:0000256" key="1">
    <source>
        <dbReference type="SAM" id="MobiDB-lite"/>
    </source>
</evidence>
<feature type="region of interest" description="Disordered" evidence="1">
    <location>
        <begin position="1"/>
        <end position="31"/>
    </location>
</feature>
<protein>
    <submittedName>
        <fullName evidence="2">Uncharacterized protein</fullName>
    </submittedName>
</protein>
<evidence type="ECO:0000313" key="2">
    <source>
        <dbReference type="EMBL" id="SEP70457.1"/>
    </source>
</evidence>
<dbReference type="STRING" id="1186196.SAMN04489841_0322"/>
<dbReference type="Proteomes" id="UP000199114">
    <property type="component" value="Unassembled WGS sequence"/>
</dbReference>
<name>A0A1H9A1V0_9EURY</name>
<dbReference type="AlphaFoldDB" id="A0A1H9A1V0"/>
<keyword evidence="3" id="KW-1185">Reference proteome</keyword>
<reference evidence="3" key="1">
    <citation type="submission" date="2016-10" db="EMBL/GenBank/DDBJ databases">
        <authorList>
            <person name="Varghese N."/>
            <person name="Submissions S."/>
        </authorList>
    </citation>
    <scope>NUCLEOTIDE SEQUENCE [LARGE SCALE GENOMIC DNA]</scope>
    <source>
        <strain evidence="3">DSM 25055</strain>
    </source>
</reference>
<feature type="compositionally biased region" description="Basic and acidic residues" evidence="1">
    <location>
        <begin position="7"/>
        <end position="18"/>
    </location>
</feature>
<proteinExistence type="predicted"/>
<dbReference type="RefSeq" id="WP_090612193.1">
    <property type="nucleotide sequence ID" value="NZ_FOFD01000001.1"/>
</dbReference>
<evidence type="ECO:0000313" key="3">
    <source>
        <dbReference type="Proteomes" id="UP000199114"/>
    </source>
</evidence>